<evidence type="ECO:0000313" key="2">
    <source>
        <dbReference type="Proteomes" id="UP001279860"/>
    </source>
</evidence>
<dbReference type="Proteomes" id="UP001279860">
    <property type="component" value="Unassembled WGS sequence"/>
</dbReference>
<dbReference type="EMBL" id="JAWRCP010000001">
    <property type="protein sequence ID" value="MDW6091517.1"/>
    <property type="molecule type" value="Genomic_DNA"/>
</dbReference>
<gene>
    <name evidence="1" type="ORF">SBX64_02965</name>
</gene>
<reference evidence="1 2" key="1">
    <citation type="submission" date="2023-11" db="EMBL/GenBank/DDBJ databases">
        <title>Plant-associative lifestyle of Vibrio porteresiae and its evolutionary dynamics.</title>
        <authorList>
            <person name="Rameshkumar N."/>
            <person name="Kirti K."/>
        </authorList>
    </citation>
    <scope>NUCLEOTIDE SEQUENCE [LARGE SCALE GENOMIC DNA]</scope>
    <source>
        <strain evidence="1 2">MSSRF7</strain>
    </source>
</reference>
<proteinExistence type="predicted"/>
<protein>
    <submittedName>
        <fullName evidence="1">Uncharacterized protein</fullName>
    </submittedName>
</protein>
<comment type="caution">
    <text evidence="1">The sequence shown here is derived from an EMBL/GenBank/DDBJ whole genome shotgun (WGS) entry which is preliminary data.</text>
</comment>
<organism evidence="1 2">
    <name type="scientific">Vibrio rhizosphaerae</name>
    <dbReference type="NCBI Taxonomy" id="398736"/>
    <lineage>
        <taxon>Bacteria</taxon>
        <taxon>Pseudomonadati</taxon>
        <taxon>Pseudomonadota</taxon>
        <taxon>Gammaproteobacteria</taxon>
        <taxon>Vibrionales</taxon>
        <taxon>Vibrionaceae</taxon>
        <taxon>Vibrio</taxon>
    </lineage>
</organism>
<sequence length="56" mass="6367">MSMRHVNWQFLSCEWLKQSTPLYRAGTPSHSKKTPSFARIFLHTPLTASGLSHPAQ</sequence>
<accession>A0ABU4IQ38</accession>
<keyword evidence="2" id="KW-1185">Reference proteome</keyword>
<dbReference type="RefSeq" id="WP_318584290.1">
    <property type="nucleotide sequence ID" value="NZ_JAWRCP010000001.1"/>
</dbReference>
<name>A0ABU4IQ38_9VIBR</name>
<evidence type="ECO:0000313" key="1">
    <source>
        <dbReference type="EMBL" id="MDW6091517.1"/>
    </source>
</evidence>